<feature type="compositionally biased region" description="Polar residues" evidence="12">
    <location>
        <begin position="29"/>
        <end position="47"/>
    </location>
</feature>
<keyword evidence="2 11" id="KW-0813">Transport</keyword>
<dbReference type="AlphaFoldDB" id="A0A7M5UWK6"/>
<evidence type="ECO:0000256" key="7">
    <source>
        <dbReference type="ARBA" id="ARBA00023065"/>
    </source>
</evidence>
<evidence type="ECO:0000256" key="2">
    <source>
        <dbReference type="ARBA" id="ARBA00022448"/>
    </source>
</evidence>
<evidence type="ECO:0000256" key="5">
    <source>
        <dbReference type="ARBA" id="ARBA00022989"/>
    </source>
</evidence>
<evidence type="ECO:0000256" key="13">
    <source>
        <dbReference type="SAM" id="Phobius"/>
    </source>
</evidence>
<dbReference type="Proteomes" id="UP000594262">
    <property type="component" value="Unplaced"/>
</dbReference>
<keyword evidence="7 11" id="KW-0406">Ion transport</keyword>
<evidence type="ECO:0000256" key="10">
    <source>
        <dbReference type="ARBA" id="ARBA00023303"/>
    </source>
</evidence>
<dbReference type="OrthoDB" id="6436100at2759"/>
<evidence type="ECO:0000256" key="11">
    <source>
        <dbReference type="RuleBase" id="RU000679"/>
    </source>
</evidence>
<dbReference type="PANTHER" id="PTHR11690">
    <property type="entry name" value="AMILORIDE-SENSITIVE SODIUM CHANNEL-RELATED"/>
    <property type="match status" value="1"/>
</dbReference>
<keyword evidence="15" id="KW-1185">Reference proteome</keyword>
<organism evidence="14 15">
    <name type="scientific">Clytia hemisphaerica</name>
    <dbReference type="NCBI Taxonomy" id="252671"/>
    <lineage>
        <taxon>Eukaryota</taxon>
        <taxon>Metazoa</taxon>
        <taxon>Cnidaria</taxon>
        <taxon>Hydrozoa</taxon>
        <taxon>Hydroidolina</taxon>
        <taxon>Leptothecata</taxon>
        <taxon>Obeliida</taxon>
        <taxon>Clytiidae</taxon>
        <taxon>Clytia</taxon>
    </lineage>
</organism>
<feature type="region of interest" description="Disordered" evidence="12">
    <location>
        <begin position="29"/>
        <end position="54"/>
    </location>
</feature>
<keyword evidence="5 13" id="KW-1133">Transmembrane helix</keyword>
<protein>
    <submittedName>
        <fullName evidence="14">Uncharacterized protein</fullName>
    </submittedName>
</protein>
<keyword evidence="9 11" id="KW-0739">Sodium transport</keyword>
<feature type="transmembrane region" description="Helical" evidence="13">
    <location>
        <begin position="85"/>
        <end position="104"/>
    </location>
</feature>
<dbReference type="RefSeq" id="XP_066924912.1">
    <property type="nucleotide sequence ID" value="XM_067068811.1"/>
</dbReference>
<evidence type="ECO:0000256" key="9">
    <source>
        <dbReference type="ARBA" id="ARBA00023201"/>
    </source>
</evidence>
<evidence type="ECO:0000256" key="6">
    <source>
        <dbReference type="ARBA" id="ARBA00023053"/>
    </source>
</evidence>
<evidence type="ECO:0000256" key="8">
    <source>
        <dbReference type="ARBA" id="ARBA00023136"/>
    </source>
</evidence>
<keyword evidence="4 11" id="KW-0812">Transmembrane</keyword>
<dbReference type="EnsemblMetazoa" id="CLYHEMT007001.1">
    <property type="protein sequence ID" value="CLYHEMP007001.1"/>
    <property type="gene ID" value="CLYHEMG007001"/>
</dbReference>
<evidence type="ECO:0000313" key="14">
    <source>
        <dbReference type="EnsemblMetazoa" id="CLYHEMP007001.1"/>
    </source>
</evidence>
<keyword evidence="8 13" id="KW-0472">Membrane</keyword>
<accession>A0A7M5UWK6</accession>
<dbReference type="GO" id="GO:0005886">
    <property type="term" value="C:plasma membrane"/>
    <property type="evidence" value="ECO:0007669"/>
    <property type="project" value="TreeGrafter"/>
</dbReference>
<keyword evidence="3 11" id="KW-0894">Sodium channel</keyword>
<evidence type="ECO:0000256" key="1">
    <source>
        <dbReference type="ARBA" id="ARBA00004141"/>
    </source>
</evidence>
<comment type="similarity">
    <text evidence="11">Belongs to the amiloride-sensitive sodium channel (TC 1.A.6) family.</text>
</comment>
<dbReference type="GO" id="GO:0015280">
    <property type="term" value="F:ligand-gated sodium channel activity"/>
    <property type="evidence" value="ECO:0007669"/>
    <property type="project" value="TreeGrafter"/>
</dbReference>
<dbReference type="Pfam" id="PF00858">
    <property type="entry name" value="ASC"/>
    <property type="match status" value="1"/>
</dbReference>
<dbReference type="InterPro" id="IPR001873">
    <property type="entry name" value="ENaC"/>
</dbReference>
<dbReference type="GeneID" id="136812312"/>
<evidence type="ECO:0000313" key="15">
    <source>
        <dbReference type="Proteomes" id="UP000594262"/>
    </source>
</evidence>
<proteinExistence type="inferred from homology"/>
<name>A0A7M5UWK6_9CNID</name>
<keyword evidence="6" id="KW-0915">Sodium</keyword>
<dbReference type="PANTHER" id="PTHR11690:SF248">
    <property type="entry name" value="PICKPOCKET 17, ISOFORM A"/>
    <property type="match status" value="1"/>
</dbReference>
<evidence type="ECO:0000256" key="4">
    <source>
        <dbReference type="ARBA" id="ARBA00022692"/>
    </source>
</evidence>
<feature type="transmembrane region" description="Helical" evidence="13">
    <location>
        <begin position="435"/>
        <end position="459"/>
    </location>
</feature>
<dbReference type="Gene3D" id="1.10.287.770">
    <property type="entry name" value="YojJ-like"/>
    <property type="match status" value="1"/>
</dbReference>
<comment type="subcellular location">
    <subcellularLocation>
        <location evidence="1">Membrane</location>
        <topology evidence="1">Multi-pass membrane protein</topology>
    </subcellularLocation>
</comment>
<keyword evidence="10 11" id="KW-0407">Ion channel</keyword>
<evidence type="ECO:0000256" key="3">
    <source>
        <dbReference type="ARBA" id="ARBA00022461"/>
    </source>
</evidence>
<sequence>MTDAAGTGESTFSTKADFTTETANFGGTNKNEVSVNTGNTINANQTDQSDKEEEPLWKKTMKTYTQNFTLHGLTRALHGQLWERIFWGCVLTVLCILIMIHVSGQMSKYLDYGIYTNFEIRYKGEVTFPSVTICDKAIIYRPMTVCDLPVEEESVQGAPICDKEYRMRNTKGSPGFINADGVYEHPLLKISVQTYNKHLEKVKMNHFESLSLYNHRCVTWNPAGNVTKGKYGLAIMDIEMKDPQNVFGFVVTHGPGEYFELSQGVTATLVMPSMSQRLNLKATNYERLPKPYPSQCRDVRMPESSVTMSQYSRKLCIDLRIPVTELENCGSVDDYFYPFISDHLFEKYGKAQTLGEFNQCRKNLKQTDIQTNKLRECDPPCRQTQVKTSVEQLGPTMDPKMANFMIKLVNSDTVDYVVEKKLYEWNIMVADMGGLIGLLNGSSICSALEVVIAVGLFLFGKKHMAELLYHQHLEQHLHLHGLHHQTTEPTNN</sequence>
<reference evidence="14" key="1">
    <citation type="submission" date="2021-01" db="UniProtKB">
        <authorList>
            <consortium name="EnsemblMetazoa"/>
        </authorList>
    </citation>
    <scope>IDENTIFICATION</scope>
</reference>
<evidence type="ECO:0000256" key="12">
    <source>
        <dbReference type="SAM" id="MobiDB-lite"/>
    </source>
</evidence>